<dbReference type="SMR" id="A0A1I7RLK5"/>
<proteinExistence type="predicted"/>
<evidence type="ECO:0000313" key="8">
    <source>
        <dbReference type="EMBL" id="CAG9082890.1"/>
    </source>
</evidence>
<feature type="compositionally biased region" description="Polar residues" evidence="5">
    <location>
        <begin position="20"/>
        <end position="30"/>
    </location>
</feature>
<feature type="region of interest" description="Disordered" evidence="5">
    <location>
        <begin position="20"/>
        <end position="58"/>
    </location>
</feature>
<evidence type="ECO:0000313" key="9">
    <source>
        <dbReference type="Proteomes" id="UP000095284"/>
    </source>
</evidence>
<dbReference type="AlphaFoldDB" id="A0A1I7RLK5"/>
<sequence>MYPDLPSSFTHPPFTSYCSTYTPNDLQSSPLEAVPSPSYSVYSATSSSSSENPKMEDKDGKILGLTESELARLSVRQLNQKLQGLDRETVSMVKQKRRTLKNRGYALNCRVRRIRNQLQLEADNVLLREKCRQLEWAVQELRQRLQFYENRADFGENKQQWAINQ</sequence>
<dbReference type="SUPFAM" id="SSF47454">
    <property type="entry name" value="A DNA-binding domain in eukaryotic transcription factors"/>
    <property type="match status" value="1"/>
</dbReference>
<dbReference type="InterPro" id="IPR008917">
    <property type="entry name" value="TF_DNA-bd_sf"/>
</dbReference>
<keyword evidence="4" id="KW-0175">Coiled coil</keyword>
<name>A0A1I7RLK5_BURXY</name>
<dbReference type="GO" id="GO:0005634">
    <property type="term" value="C:nucleus"/>
    <property type="evidence" value="ECO:0007669"/>
    <property type="project" value="TreeGrafter"/>
</dbReference>
<dbReference type="Proteomes" id="UP000095284">
    <property type="component" value="Unplaced"/>
</dbReference>
<dbReference type="WBParaSite" id="BXY_0159000.1">
    <property type="protein sequence ID" value="BXY_0159000.1"/>
    <property type="gene ID" value="BXY_0159000"/>
</dbReference>
<organism evidence="9 11">
    <name type="scientific">Bursaphelenchus xylophilus</name>
    <name type="common">Pinewood nematode worm</name>
    <name type="synonym">Aphelenchoides xylophilus</name>
    <dbReference type="NCBI Taxonomy" id="6326"/>
    <lineage>
        <taxon>Eukaryota</taxon>
        <taxon>Metazoa</taxon>
        <taxon>Ecdysozoa</taxon>
        <taxon>Nematoda</taxon>
        <taxon>Chromadorea</taxon>
        <taxon>Rhabditida</taxon>
        <taxon>Tylenchina</taxon>
        <taxon>Tylenchomorpha</taxon>
        <taxon>Aphelenchoidea</taxon>
        <taxon>Aphelenchoididae</taxon>
        <taxon>Bursaphelenchus</taxon>
    </lineage>
</organism>
<keyword evidence="10" id="KW-1185">Reference proteome</keyword>
<reference evidence="11" key="1">
    <citation type="submission" date="2016-11" db="UniProtKB">
        <authorList>
            <consortium name="WormBaseParasite"/>
        </authorList>
    </citation>
    <scope>IDENTIFICATION</scope>
</reference>
<gene>
    <name evidence="7" type="ORF">BXYJ_LOCUS1023</name>
</gene>
<accession>A0A1I7RLK5</accession>
<dbReference type="Proteomes" id="UP000659654">
    <property type="component" value="Unassembled WGS sequence"/>
</dbReference>
<feature type="domain" description="Basic leucine zipper" evidence="6">
    <location>
        <begin position="66"/>
        <end position="151"/>
    </location>
</feature>
<dbReference type="eggNOG" id="KOG4196">
    <property type="taxonomic scope" value="Eukaryota"/>
</dbReference>
<dbReference type="OrthoDB" id="5974330at2759"/>
<dbReference type="InterPro" id="IPR004826">
    <property type="entry name" value="bZIP_Maf"/>
</dbReference>
<evidence type="ECO:0000256" key="3">
    <source>
        <dbReference type="ARBA" id="ARBA00023163"/>
    </source>
</evidence>
<dbReference type="Pfam" id="PF03131">
    <property type="entry name" value="bZIP_Maf"/>
    <property type="match status" value="1"/>
</dbReference>
<dbReference type="Gene3D" id="1.20.5.170">
    <property type="match status" value="1"/>
</dbReference>
<evidence type="ECO:0000313" key="7">
    <source>
        <dbReference type="EMBL" id="CAD5208787.1"/>
    </source>
</evidence>
<evidence type="ECO:0000256" key="2">
    <source>
        <dbReference type="ARBA" id="ARBA00023125"/>
    </source>
</evidence>
<dbReference type="PANTHER" id="PTHR10129:SF44">
    <property type="entry name" value="TRAFFIC JAM, ISOFORM C"/>
    <property type="match status" value="1"/>
</dbReference>
<dbReference type="EMBL" id="CAJFCV020000001">
    <property type="protein sequence ID" value="CAG9082890.1"/>
    <property type="molecule type" value="Genomic_DNA"/>
</dbReference>
<feature type="coiled-coil region" evidence="4">
    <location>
        <begin position="124"/>
        <end position="158"/>
    </location>
</feature>
<evidence type="ECO:0000313" key="11">
    <source>
        <dbReference type="WBParaSite" id="BXY_0159000.1"/>
    </source>
</evidence>
<protein>
    <submittedName>
        <fullName evidence="7">(pine wood nematode) hypothetical protein</fullName>
    </submittedName>
    <submittedName>
        <fullName evidence="11">BZIP_Maf domain-containing protein</fullName>
    </submittedName>
</protein>
<keyword evidence="3" id="KW-0804">Transcription</keyword>
<evidence type="ECO:0000313" key="10">
    <source>
        <dbReference type="Proteomes" id="UP000659654"/>
    </source>
</evidence>
<dbReference type="GO" id="GO:0000981">
    <property type="term" value="F:DNA-binding transcription factor activity, RNA polymerase II-specific"/>
    <property type="evidence" value="ECO:0007669"/>
    <property type="project" value="TreeGrafter"/>
</dbReference>
<feature type="compositionally biased region" description="Low complexity" evidence="5">
    <location>
        <begin position="33"/>
        <end position="50"/>
    </location>
</feature>
<evidence type="ECO:0000259" key="6">
    <source>
        <dbReference type="Pfam" id="PF03131"/>
    </source>
</evidence>
<dbReference type="PANTHER" id="PTHR10129">
    <property type="entry name" value="TRANSCRIPTION FACTOR MAF"/>
    <property type="match status" value="1"/>
</dbReference>
<dbReference type="Proteomes" id="UP000582659">
    <property type="component" value="Unassembled WGS sequence"/>
</dbReference>
<keyword evidence="2" id="KW-0238">DNA-binding</keyword>
<reference evidence="8" key="2">
    <citation type="submission" date="2020-08" db="EMBL/GenBank/DDBJ databases">
        <authorList>
            <person name="Kikuchi T."/>
        </authorList>
    </citation>
    <scope>NUCLEOTIDE SEQUENCE</scope>
    <source>
        <strain evidence="7">Ka4C1</strain>
    </source>
</reference>
<keyword evidence="1" id="KW-0805">Transcription regulation</keyword>
<dbReference type="InterPro" id="IPR024874">
    <property type="entry name" value="Transcription_factor_Maf_fam"/>
</dbReference>
<dbReference type="CDD" id="cd14697">
    <property type="entry name" value="bZIP_Maf"/>
    <property type="match status" value="1"/>
</dbReference>
<dbReference type="GO" id="GO:0000978">
    <property type="term" value="F:RNA polymerase II cis-regulatory region sequence-specific DNA binding"/>
    <property type="evidence" value="ECO:0007669"/>
    <property type="project" value="TreeGrafter"/>
</dbReference>
<dbReference type="EMBL" id="CAJFDI010000001">
    <property type="protein sequence ID" value="CAD5208787.1"/>
    <property type="molecule type" value="Genomic_DNA"/>
</dbReference>
<evidence type="ECO:0000256" key="1">
    <source>
        <dbReference type="ARBA" id="ARBA00023015"/>
    </source>
</evidence>
<evidence type="ECO:0000256" key="5">
    <source>
        <dbReference type="SAM" id="MobiDB-lite"/>
    </source>
</evidence>
<evidence type="ECO:0000256" key="4">
    <source>
        <dbReference type="SAM" id="Coils"/>
    </source>
</evidence>